<reference evidence="18" key="2">
    <citation type="submission" date="2023-11" db="UniProtKB">
        <authorList>
            <consortium name="WormBaseParasite"/>
        </authorList>
    </citation>
    <scope>IDENTIFICATION</scope>
</reference>
<dbReference type="InterPro" id="IPR000961">
    <property type="entry name" value="AGC-kinase_C"/>
</dbReference>
<dbReference type="SMART" id="SM00220">
    <property type="entry name" value="S_TKc"/>
    <property type="match status" value="1"/>
</dbReference>
<dbReference type="CDD" id="cd01241">
    <property type="entry name" value="PH_PKB"/>
    <property type="match status" value="1"/>
</dbReference>
<dbReference type="InterPro" id="IPR001849">
    <property type="entry name" value="PH_domain"/>
</dbReference>
<feature type="domain" description="PH" evidence="14">
    <location>
        <begin position="151"/>
        <end position="252"/>
    </location>
</feature>
<evidence type="ECO:0000256" key="4">
    <source>
        <dbReference type="ARBA" id="ARBA00022527"/>
    </source>
</evidence>
<dbReference type="GO" id="GO:0008286">
    <property type="term" value="P:insulin receptor signaling pathway"/>
    <property type="evidence" value="ECO:0007669"/>
    <property type="project" value="UniProtKB-ARBA"/>
</dbReference>
<keyword evidence="4" id="KW-0723">Serine/threonine-protein kinase</keyword>
<dbReference type="PROSITE" id="PS50003">
    <property type="entry name" value="PH_DOMAIN"/>
    <property type="match status" value="1"/>
</dbReference>
<dbReference type="Pfam" id="PF00169">
    <property type="entry name" value="PH"/>
    <property type="match status" value="1"/>
</dbReference>
<comment type="similarity">
    <text evidence="1">Belongs to the protein kinase superfamily. AGC Ser/Thr protein kinase family. RAC subfamily.</text>
</comment>
<keyword evidence="5" id="KW-0597">Phosphoprotein</keyword>
<dbReference type="InterPro" id="IPR011993">
    <property type="entry name" value="PH-like_dom_sf"/>
</dbReference>
<dbReference type="PANTHER" id="PTHR24351">
    <property type="entry name" value="RIBOSOMAL PROTEIN S6 KINASE"/>
    <property type="match status" value="1"/>
</dbReference>
<keyword evidence="3" id="KW-0217">Developmental protein</keyword>
<dbReference type="GO" id="GO:0005524">
    <property type="term" value="F:ATP binding"/>
    <property type="evidence" value="ECO:0007669"/>
    <property type="project" value="UniProtKB-UniRule"/>
</dbReference>
<evidence type="ECO:0000256" key="8">
    <source>
        <dbReference type="ARBA" id="ARBA00022777"/>
    </source>
</evidence>
<dbReference type="SUPFAM" id="SSF56112">
    <property type="entry name" value="Protein kinase-like (PK-like)"/>
    <property type="match status" value="1"/>
</dbReference>
<dbReference type="FunFam" id="2.30.29.30:FF:000404">
    <property type="entry name" value="Non-specific serine/threonine protein kinase"/>
    <property type="match status" value="1"/>
</dbReference>
<feature type="domain" description="Protein kinase" evidence="15">
    <location>
        <begin position="290"/>
        <end position="547"/>
    </location>
</feature>
<dbReference type="Gene3D" id="1.10.510.10">
    <property type="entry name" value="Transferase(Phosphotransferase) domain 1"/>
    <property type="match status" value="1"/>
</dbReference>
<keyword evidence="6" id="KW-0808">Transferase</keyword>
<dbReference type="PROSITE" id="PS00108">
    <property type="entry name" value="PROTEIN_KINASE_ST"/>
    <property type="match status" value="1"/>
</dbReference>
<dbReference type="PROSITE" id="PS51285">
    <property type="entry name" value="AGC_KINASE_CTER"/>
    <property type="match status" value="1"/>
</dbReference>
<comment type="catalytic activity">
    <reaction evidence="11">
        <text>L-seryl-[protein] + ATP = O-phospho-L-seryl-[protein] + ADP + H(+)</text>
        <dbReference type="Rhea" id="RHEA:17989"/>
        <dbReference type="Rhea" id="RHEA-COMP:9863"/>
        <dbReference type="Rhea" id="RHEA-COMP:11604"/>
        <dbReference type="ChEBI" id="CHEBI:15378"/>
        <dbReference type="ChEBI" id="CHEBI:29999"/>
        <dbReference type="ChEBI" id="CHEBI:30616"/>
        <dbReference type="ChEBI" id="CHEBI:83421"/>
        <dbReference type="ChEBI" id="CHEBI:456216"/>
        <dbReference type="EC" id="2.7.11.1"/>
    </reaction>
</comment>
<evidence type="ECO:0000256" key="5">
    <source>
        <dbReference type="ARBA" id="ARBA00022553"/>
    </source>
</evidence>
<dbReference type="PROSITE" id="PS00107">
    <property type="entry name" value="PROTEIN_KINASE_ATP"/>
    <property type="match status" value="1"/>
</dbReference>
<evidence type="ECO:0000256" key="2">
    <source>
        <dbReference type="ARBA" id="ARBA00012513"/>
    </source>
</evidence>
<evidence type="ECO:0000256" key="12">
    <source>
        <dbReference type="PROSITE-ProRule" id="PRU10141"/>
    </source>
</evidence>
<dbReference type="InterPro" id="IPR000719">
    <property type="entry name" value="Prot_kinase_dom"/>
</dbReference>
<proteinExistence type="inferred from homology"/>
<dbReference type="SMART" id="SM00233">
    <property type="entry name" value="PH"/>
    <property type="match status" value="1"/>
</dbReference>
<accession>A0AA85K8D3</accession>
<keyword evidence="7 12" id="KW-0547">Nucleotide-binding</keyword>
<evidence type="ECO:0000313" key="18">
    <source>
        <dbReference type="WBParaSite" id="TREG1_84350.1"/>
    </source>
</evidence>
<dbReference type="WBParaSite" id="TREG1_84350.1">
    <property type="protein sequence ID" value="TREG1_84350.1"/>
    <property type="gene ID" value="TREG1_84350"/>
</dbReference>
<comment type="catalytic activity">
    <reaction evidence="10">
        <text>L-threonyl-[protein] + ATP = O-phospho-L-threonyl-[protein] + ADP + H(+)</text>
        <dbReference type="Rhea" id="RHEA:46608"/>
        <dbReference type="Rhea" id="RHEA-COMP:11060"/>
        <dbReference type="Rhea" id="RHEA-COMP:11605"/>
        <dbReference type="ChEBI" id="CHEBI:15378"/>
        <dbReference type="ChEBI" id="CHEBI:30013"/>
        <dbReference type="ChEBI" id="CHEBI:30616"/>
        <dbReference type="ChEBI" id="CHEBI:61977"/>
        <dbReference type="ChEBI" id="CHEBI:456216"/>
        <dbReference type="EC" id="2.7.11.1"/>
    </reaction>
</comment>
<dbReference type="Gene3D" id="2.30.29.30">
    <property type="entry name" value="Pleckstrin-homology domain (PH domain)/Phosphotyrosine-binding domain (PTB)"/>
    <property type="match status" value="1"/>
</dbReference>
<protein>
    <recommendedName>
        <fullName evidence="2">non-specific serine/threonine protein kinase</fullName>
        <ecNumber evidence="2">2.7.11.1</ecNumber>
    </recommendedName>
</protein>
<reference evidence="17" key="1">
    <citation type="submission" date="2022-06" db="EMBL/GenBank/DDBJ databases">
        <authorList>
            <person name="Berger JAMES D."/>
            <person name="Berger JAMES D."/>
        </authorList>
    </citation>
    <scope>NUCLEOTIDE SEQUENCE [LARGE SCALE GENOMIC DNA]</scope>
</reference>
<evidence type="ECO:0000256" key="3">
    <source>
        <dbReference type="ARBA" id="ARBA00022473"/>
    </source>
</evidence>
<evidence type="ECO:0000313" key="17">
    <source>
        <dbReference type="Proteomes" id="UP000050795"/>
    </source>
</evidence>
<keyword evidence="17" id="KW-1185">Reference proteome</keyword>
<dbReference type="InterPro" id="IPR017441">
    <property type="entry name" value="Protein_kinase_ATP_BS"/>
</dbReference>
<keyword evidence="9 12" id="KW-0067">ATP-binding</keyword>
<dbReference type="GO" id="GO:0004674">
    <property type="term" value="F:protein serine/threonine kinase activity"/>
    <property type="evidence" value="ECO:0007669"/>
    <property type="project" value="UniProtKB-KW"/>
</dbReference>
<dbReference type="InterPro" id="IPR008271">
    <property type="entry name" value="Ser/Thr_kinase_AS"/>
</dbReference>
<feature type="domain" description="AGC-kinase C-terminal" evidence="16">
    <location>
        <begin position="548"/>
        <end position="621"/>
    </location>
</feature>
<dbReference type="AlphaFoldDB" id="A0AA85K8D3"/>
<dbReference type="SMART" id="SM00133">
    <property type="entry name" value="S_TK_X"/>
    <property type="match status" value="1"/>
</dbReference>
<dbReference type="InterPro" id="IPR011009">
    <property type="entry name" value="Kinase-like_dom_sf"/>
</dbReference>
<evidence type="ECO:0000259" key="14">
    <source>
        <dbReference type="PROSITE" id="PS50003"/>
    </source>
</evidence>
<dbReference type="EC" id="2.7.11.1" evidence="2"/>
<evidence type="ECO:0000256" key="11">
    <source>
        <dbReference type="ARBA" id="ARBA00048679"/>
    </source>
</evidence>
<evidence type="ECO:0000259" key="15">
    <source>
        <dbReference type="PROSITE" id="PS50011"/>
    </source>
</evidence>
<dbReference type="InterPro" id="IPR039026">
    <property type="entry name" value="PH_PKB"/>
</dbReference>
<evidence type="ECO:0000259" key="16">
    <source>
        <dbReference type="PROSITE" id="PS51285"/>
    </source>
</evidence>
<dbReference type="GO" id="GO:0008582">
    <property type="term" value="P:regulation of synaptic assembly at neuromuscular junction"/>
    <property type="evidence" value="ECO:0007669"/>
    <property type="project" value="UniProtKB-ARBA"/>
</dbReference>
<sequence>MEVFSTKPIGIMVWPRFGKIPHTILDFLFRISKFKQLAFKITLMEILYNYPPNPAVGTSNNSENSRSDQESATMSAKVQDMSVAQLRNFSCSGPSMLPSLPNGHLPTITNQCSAFGNVSTENYLNHSSPRISPYLLGMLQCRPVSLPLTRKVVKEGWLMKRGEHIKNWRRRYFKLREDGTFYGYKSQPKDDMAQPLNNFTVRGCQIICLNKPKPYTFLIRGLQWTNVVERLFFVETEAERNDWLGAIQSVANRLRSSCEMPISVHSVDLSDNVVVDIPQRPVKRYSVNDFRLLKVLGKGTFGKVILCQENETGHFYAMKILKKSVLIEKEEVVHTMTENRVLQQCKHPFMTALRYSFTTPNCLCFVMEYVNGGELFFHLQRDRIFSEERAKFYGAEITLALGYLHNQNVVYRDLKLENLLLDKDGHIKIADFGLCKEDMYYGASTKTFCGTPEYLAPEVLLDSDYGRSVDWWGLGVVMYEMMCGRLPFYSSDHEVLFELILQENVSFPPHLTQPAQDILSRLLIKDPTSRLGGGTQDVLEVMAHLFFASIDWDRLIRKDIQPPWKPDVMDEKDTKYVPDEFKDASVDLTPPDDEDSRSQIVDGPYFEQFSFHGSRQSLNSRVSGYSFGEVS</sequence>
<evidence type="ECO:0000256" key="13">
    <source>
        <dbReference type="SAM" id="MobiDB-lite"/>
    </source>
</evidence>
<feature type="region of interest" description="Disordered" evidence="13">
    <location>
        <begin position="580"/>
        <end position="599"/>
    </location>
</feature>
<dbReference type="CDD" id="cd05571">
    <property type="entry name" value="STKc_PKB"/>
    <property type="match status" value="1"/>
</dbReference>
<dbReference type="Proteomes" id="UP000050795">
    <property type="component" value="Unassembled WGS sequence"/>
</dbReference>
<evidence type="ECO:0000256" key="1">
    <source>
        <dbReference type="ARBA" id="ARBA00006935"/>
    </source>
</evidence>
<evidence type="ECO:0000256" key="7">
    <source>
        <dbReference type="ARBA" id="ARBA00022741"/>
    </source>
</evidence>
<dbReference type="FunFam" id="1.10.510.10:FF:000033">
    <property type="entry name" value="Non-specific serine/threonine protein kinase"/>
    <property type="match status" value="1"/>
</dbReference>
<evidence type="ECO:0000256" key="9">
    <source>
        <dbReference type="ARBA" id="ARBA00022840"/>
    </source>
</evidence>
<dbReference type="Pfam" id="PF00069">
    <property type="entry name" value="Pkinase"/>
    <property type="match status" value="1"/>
</dbReference>
<evidence type="ECO:0000256" key="10">
    <source>
        <dbReference type="ARBA" id="ARBA00047899"/>
    </source>
</evidence>
<organism evidence="17 18">
    <name type="scientific">Trichobilharzia regenti</name>
    <name type="common">Nasal bird schistosome</name>
    <dbReference type="NCBI Taxonomy" id="157069"/>
    <lineage>
        <taxon>Eukaryota</taxon>
        <taxon>Metazoa</taxon>
        <taxon>Spiralia</taxon>
        <taxon>Lophotrochozoa</taxon>
        <taxon>Platyhelminthes</taxon>
        <taxon>Trematoda</taxon>
        <taxon>Digenea</taxon>
        <taxon>Strigeidida</taxon>
        <taxon>Schistosomatoidea</taxon>
        <taxon>Schistosomatidae</taxon>
        <taxon>Trichobilharzia</taxon>
    </lineage>
</organism>
<dbReference type="Gene3D" id="3.30.200.20">
    <property type="entry name" value="Phosphorylase Kinase, domain 1"/>
    <property type="match status" value="1"/>
</dbReference>
<evidence type="ECO:0000256" key="6">
    <source>
        <dbReference type="ARBA" id="ARBA00022679"/>
    </source>
</evidence>
<name>A0AA85K8D3_TRIRE</name>
<dbReference type="SUPFAM" id="SSF50729">
    <property type="entry name" value="PH domain-like"/>
    <property type="match status" value="1"/>
</dbReference>
<feature type="binding site" evidence="12">
    <location>
        <position position="319"/>
    </location>
    <ligand>
        <name>ATP</name>
        <dbReference type="ChEBI" id="CHEBI:30616"/>
    </ligand>
</feature>
<dbReference type="PROSITE" id="PS50011">
    <property type="entry name" value="PROTEIN_KINASE_DOM"/>
    <property type="match status" value="1"/>
</dbReference>
<dbReference type="FunFam" id="3.30.200.20:FF:000103">
    <property type="entry name" value="Protein kinase C"/>
    <property type="match status" value="1"/>
</dbReference>
<keyword evidence="8" id="KW-0418">Kinase</keyword>